<keyword evidence="2" id="KW-1185">Reference proteome</keyword>
<dbReference type="InterPro" id="IPR011004">
    <property type="entry name" value="Trimer_LpxA-like_sf"/>
</dbReference>
<name>A0A5S9QF82_9GAMM</name>
<dbReference type="CDD" id="cd04645">
    <property type="entry name" value="LbH_gamma_CA_like"/>
    <property type="match status" value="1"/>
</dbReference>
<protein>
    <submittedName>
        <fullName evidence="1">Protein YrdA</fullName>
    </submittedName>
</protein>
<proteinExistence type="predicted"/>
<gene>
    <name evidence="1" type="primary">yrdA_2</name>
    <name evidence="1" type="ORF">OPDIPICF_01879</name>
</gene>
<dbReference type="PANTHER" id="PTHR13061:SF56">
    <property type="entry name" value="PROTEIN YRDA"/>
    <property type="match status" value="1"/>
</dbReference>
<dbReference type="InterPro" id="IPR050484">
    <property type="entry name" value="Transf_Hexapept/Carb_Anhydrase"/>
</dbReference>
<dbReference type="SUPFAM" id="SSF51161">
    <property type="entry name" value="Trimeric LpxA-like enzymes"/>
    <property type="match status" value="1"/>
</dbReference>
<dbReference type="AlphaFoldDB" id="A0A5S9QF82"/>
<dbReference type="Gene3D" id="2.160.10.10">
    <property type="entry name" value="Hexapeptide repeat proteins"/>
    <property type="match status" value="1"/>
</dbReference>
<evidence type="ECO:0000313" key="2">
    <source>
        <dbReference type="Proteomes" id="UP000441399"/>
    </source>
</evidence>
<dbReference type="EMBL" id="CACSIO010000023">
    <property type="protein sequence ID" value="CAA0116600.1"/>
    <property type="molecule type" value="Genomic_DNA"/>
</dbReference>
<accession>A0A5S9QF82</accession>
<reference evidence="1 2" key="1">
    <citation type="submission" date="2019-11" db="EMBL/GenBank/DDBJ databases">
        <authorList>
            <person name="Holert J."/>
        </authorList>
    </citation>
    <scope>NUCLEOTIDE SEQUENCE [LARGE SCALE GENOMIC DNA]</scope>
    <source>
        <strain evidence="1">SB11_3</strain>
    </source>
</reference>
<dbReference type="PANTHER" id="PTHR13061">
    <property type="entry name" value="DYNACTIN SUBUNIT P25"/>
    <property type="match status" value="1"/>
</dbReference>
<organism evidence="1 2">
    <name type="scientific">BD1-7 clade bacterium</name>
    <dbReference type="NCBI Taxonomy" id="2029982"/>
    <lineage>
        <taxon>Bacteria</taxon>
        <taxon>Pseudomonadati</taxon>
        <taxon>Pseudomonadota</taxon>
        <taxon>Gammaproteobacteria</taxon>
        <taxon>Cellvibrionales</taxon>
        <taxon>Spongiibacteraceae</taxon>
        <taxon>BD1-7 clade</taxon>
    </lineage>
</organism>
<evidence type="ECO:0000313" key="1">
    <source>
        <dbReference type="EMBL" id="CAA0116600.1"/>
    </source>
</evidence>
<dbReference type="InterPro" id="IPR001451">
    <property type="entry name" value="Hexapep"/>
</dbReference>
<sequence>MKHENREMSVRPFNGKTPQLGQRVFVDMTAVVIGDVTLGDDSSVWPQTVIRGDMHQIRIGARTSIQDNCVCHITHAGPYNTDGWPLFVGDDCTIAHSVTLHGCRIGDRVLIGMGSIVMDGATIEDNVVLGANSLVPPGKTLESGYLYTGSPARKVRELTDKELAYFTYSANNYCKLKDQYL</sequence>
<dbReference type="Proteomes" id="UP000441399">
    <property type="component" value="Unassembled WGS sequence"/>
</dbReference>
<dbReference type="Pfam" id="PF00132">
    <property type="entry name" value="Hexapep"/>
    <property type="match status" value="2"/>
</dbReference>
<dbReference type="InterPro" id="IPR047324">
    <property type="entry name" value="LbH_gamma_CA-like"/>
</dbReference>